<reference evidence="1 2" key="1">
    <citation type="journal article" date="2018" name="Sci. Rep.">
        <title>Genomic signatures of local adaptation to the degree of environmental predictability in rotifers.</title>
        <authorList>
            <person name="Franch-Gras L."/>
            <person name="Hahn C."/>
            <person name="Garcia-Roger E.M."/>
            <person name="Carmona M.J."/>
            <person name="Serra M."/>
            <person name="Gomez A."/>
        </authorList>
    </citation>
    <scope>NUCLEOTIDE SEQUENCE [LARGE SCALE GENOMIC DNA]</scope>
    <source>
        <strain evidence="1">HYR1</strain>
    </source>
</reference>
<dbReference type="Proteomes" id="UP000276133">
    <property type="component" value="Unassembled WGS sequence"/>
</dbReference>
<keyword evidence="2" id="KW-1185">Reference proteome</keyword>
<evidence type="ECO:0000313" key="2">
    <source>
        <dbReference type="Proteomes" id="UP000276133"/>
    </source>
</evidence>
<dbReference type="EMBL" id="REGN01004654">
    <property type="protein sequence ID" value="RNA16669.1"/>
    <property type="molecule type" value="Genomic_DNA"/>
</dbReference>
<organism evidence="1 2">
    <name type="scientific">Brachionus plicatilis</name>
    <name type="common">Marine rotifer</name>
    <name type="synonym">Brachionus muelleri</name>
    <dbReference type="NCBI Taxonomy" id="10195"/>
    <lineage>
        <taxon>Eukaryota</taxon>
        <taxon>Metazoa</taxon>
        <taxon>Spiralia</taxon>
        <taxon>Gnathifera</taxon>
        <taxon>Rotifera</taxon>
        <taxon>Eurotatoria</taxon>
        <taxon>Monogononta</taxon>
        <taxon>Pseudotrocha</taxon>
        <taxon>Ploima</taxon>
        <taxon>Brachionidae</taxon>
        <taxon>Brachionus</taxon>
    </lineage>
</organism>
<sequence>MHFQITMKQDFSRDNSSQYRKHSIVVPWYNFEVLNMSQDIISFLSSFEYTITKFEGGSKSFNGHLRGTSITNGSFEPLADAQNDNANLVCSLPAVLTTTTGLKIILNIFMYFYVINDFYIRTQTLTCLLNLLLFDNSKSYIN</sequence>
<gene>
    <name evidence="1" type="ORF">BpHYR1_026207</name>
</gene>
<proteinExistence type="predicted"/>
<evidence type="ECO:0000313" key="1">
    <source>
        <dbReference type="EMBL" id="RNA16669.1"/>
    </source>
</evidence>
<protein>
    <submittedName>
        <fullName evidence="1">Uncharacterized protein</fullName>
    </submittedName>
</protein>
<dbReference type="AlphaFoldDB" id="A0A3M7QZM3"/>
<accession>A0A3M7QZM3</accession>
<comment type="caution">
    <text evidence="1">The sequence shown here is derived from an EMBL/GenBank/DDBJ whole genome shotgun (WGS) entry which is preliminary data.</text>
</comment>
<name>A0A3M7QZM3_BRAPC</name>